<dbReference type="GO" id="GO:0019748">
    <property type="term" value="P:secondary metabolic process"/>
    <property type="evidence" value="ECO:0007669"/>
    <property type="project" value="TreeGrafter"/>
</dbReference>
<dbReference type="GO" id="GO:0016831">
    <property type="term" value="F:carboxy-lyase activity"/>
    <property type="evidence" value="ECO:0007669"/>
    <property type="project" value="InterPro"/>
</dbReference>
<dbReference type="EMBL" id="FZOW01000015">
    <property type="protein sequence ID" value="SNT36124.1"/>
    <property type="molecule type" value="Genomic_DNA"/>
</dbReference>
<gene>
    <name evidence="3" type="ORF">SAMN05421642_11566</name>
</gene>
<evidence type="ECO:0000256" key="1">
    <source>
        <dbReference type="ARBA" id="ARBA00023239"/>
    </source>
</evidence>
<evidence type="ECO:0000259" key="2">
    <source>
        <dbReference type="Pfam" id="PF04909"/>
    </source>
</evidence>
<dbReference type="SUPFAM" id="SSF51556">
    <property type="entry name" value="Metallo-dependent hydrolases"/>
    <property type="match status" value="1"/>
</dbReference>
<feature type="domain" description="Amidohydrolase-related" evidence="2">
    <location>
        <begin position="112"/>
        <end position="305"/>
    </location>
</feature>
<keyword evidence="4" id="KW-1185">Reference proteome</keyword>
<evidence type="ECO:0000313" key="4">
    <source>
        <dbReference type="Proteomes" id="UP000198327"/>
    </source>
</evidence>
<dbReference type="OrthoDB" id="8673349at2"/>
<organism evidence="3 4">
    <name type="scientific">Rhodococcoides kyotonense</name>
    <dbReference type="NCBI Taxonomy" id="398843"/>
    <lineage>
        <taxon>Bacteria</taxon>
        <taxon>Bacillati</taxon>
        <taxon>Actinomycetota</taxon>
        <taxon>Actinomycetes</taxon>
        <taxon>Mycobacteriales</taxon>
        <taxon>Nocardiaceae</taxon>
        <taxon>Rhodococcoides</taxon>
    </lineage>
</organism>
<dbReference type="RefSeq" id="WP_089250369.1">
    <property type="nucleotide sequence ID" value="NZ_FZOW01000015.1"/>
</dbReference>
<dbReference type="Gene3D" id="3.20.20.140">
    <property type="entry name" value="Metal-dependent hydrolases"/>
    <property type="match status" value="1"/>
</dbReference>
<keyword evidence="3" id="KW-0378">Hydrolase</keyword>
<dbReference type="AlphaFoldDB" id="A0A239M2G9"/>
<dbReference type="PANTHER" id="PTHR21240">
    <property type="entry name" value="2-AMINO-3-CARBOXYLMUCONATE-6-SEMIALDEHYDE DECARBOXYLASE"/>
    <property type="match status" value="1"/>
</dbReference>
<dbReference type="Proteomes" id="UP000198327">
    <property type="component" value="Unassembled WGS sequence"/>
</dbReference>
<dbReference type="GO" id="GO:0005737">
    <property type="term" value="C:cytoplasm"/>
    <property type="evidence" value="ECO:0007669"/>
    <property type="project" value="TreeGrafter"/>
</dbReference>
<dbReference type="InterPro" id="IPR006680">
    <property type="entry name" value="Amidohydro-rel"/>
</dbReference>
<dbReference type="GO" id="GO:0016787">
    <property type="term" value="F:hydrolase activity"/>
    <property type="evidence" value="ECO:0007669"/>
    <property type="project" value="UniProtKB-KW"/>
</dbReference>
<protein>
    <submittedName>
        <fullName evidence="3">Amidohydrolase</fullName>
    </submittedName>
</protein>
<name>A0A239M2G9_9NOCA</name>
<reference evidence="4" key="1">
    <citation type="submission" date="2017-06" db="EMBL/GenBank/DDBJ databases">
        <authorList>
            <person name="Varghese N."/>
            <person name="Submissions S."/>
        </authorList>
    </citation>
    <scope>NUCLEOTIDE SEQUENCE [LARGE SCALE GENOMIC DNA]</scope>
    <source>
        <strain evidence="4">JCM 23211</strain>
    </source>
</reference>
<dbReference type="PANTHER" id="PTHR21240:SF28">
    <property type="entry name" value="ISO-OROTATE DECARBOXYLASE (EUROFUNG)"/>
    <property type="match status" value="1"/>
</dbReference>
<accession>A0A239M2G9</accession>
<evidence type="ECO:0000313" key="3">
    <source>
        <dbReference type="EMBL" id="SNT36124.1"/>
    </source>
</evidence>
<proteinExistence type="predicted"/>
<keyword evidence="1" id="KW-0456">Lyase</keyword>
<sequence length="340" mass="37364">MIIDTDRHVSIDSYRDLFPYMSLSWSKHFERDEWVESVALAGDHVRVSDRFQHDAADSGKEGTPTPSGSLSLLLPHHGLTVNGWADQQAARVFLEAVNSYGAQHWKSETALPLAVVTAYDVEWSAAEIRRRAAAGSIGGVAVPLTTTLLGSPAWDPIYAACVETGLPLVIHFSGVEGRYAGAPALAGGVHANALSRLTIMPHLAESNITSLAYEGALVRFPDLRILFTGFGFSWLPSFLWRLDREWRTFRHDIPWVTEPPSQQVLTSMWFSTWPVGEIANIENWENDFTDDLLGRIVYGSHSPHHGDQIADVEAELGAGWSARLERNGAAALALPLTSEV</sequence>
<dbReference type="InterPro" id="IPR032465">
    <property type="entry name" value="ACMSD"/>
</dbReference>
<dbReference type="InterPro" id="IPR032466">
    <property type="entry name" value="Metal_Hydrolase"/>
</dbReference>
<dbReference type="Pfam" id="PF04909">
    <property type="entry name" value="Amidohydro_2"/>
    <property type="match status" value="1"/>
</dbReference>